<dbReference type="Proteomes" id="UP000798662">
    <property type="component" value="Chromosome 1"/>
</dbReference>
<name>A0ACC3BMM2_PYRYE</name>
<organism evidence="1 2">
    <name type="scientific">Pyropia yezoensis</name>
    <name type="common">Susabi-nori</name>
    <name type="synonym">Porphyra yezoensis</name>
    <dbReference type="NCBI Taxonomy" id="2788"/>
    <lineage>
        <taxon>Eukaryota</taxon>
        <taxon>Rhodophyta</taxon>
        <taxon>Bangiophyceae</taxon>
        <taxon>Bangiales</taxon>
        <taxon>Bangiaceae</taxon>
        <taxon>Pyropia</taxon>
    </lineage>
</organism>
<evidence type="ECO:0000313" key="1">
    <source>
        <dbReference type="EMBL" id="KAK1859163.1"/>
    </source>
</evidence>
<dbReference type="EMBL" id="CM020618">
    <property type="protein sequence ID" value="KAK1859163.1"/>
    <property type="molecule type" value="Genomic_DNA"/>
</dbReference>
<comment type="caution">
    <text evidence="1">The sequence shown here is derived from an EMBL/GenBank/DDBJ whole genome shotgun (WGS) entry which is preliminary data.</text>
</comment>
<sequence>MDAPPPARAPPRTSPPTAAAAATATTSTAPTVDDDTAATLAGDAPVSAAPPSPSLAAAGEPESAGGSAGGSAAEAAAAAASAAAPTWSRMTRSHSSGILSAGAERHTCGGAPALGSPDEAGADRRVAGSASAGVGAIDRATHGNGAVGGGEGGTDGGGDGGSTATSSPPRQSDGSSPSLVGRPLLPGAISAAVFDAPDGPVEPFIIGVSGASASGKTTVCDNIIDGLGDHRCVSVSLDWFYHGLPPGTSPAAYNFDHPNAFDFAALRETLSRMRAHTPVEVPVYDFATHSRVSGRTVVLPAADVVIVEGILAFYDPAIRALMHMKVFVDEDADVCLSRRIRRDVATRGRSVESVLDQYGLYVKPAFENYILPTKRYADIILPRGGDNHVAIDLIIKHIALKLRQVDLRKIHPNLVLLGDSYQVRGLHTIFRAAETSREDVVFYSNRLTRLVVEEGLGLLPFARKVVTTPTGGEYHGVGFVAGLAAVSLVRGGEAMELSLRAVCKAVKIGKLLIGVDAAGGRSVAYARLPDDIQRRNVLVLEPILATGATVECAVDHLVSTVGCREEDVIVLSLVCSAAAVRRVCSRFPRARLVTSAVDRHVDATGQVVPGVGNFADRYFGT</sequence>
<proteinExistence type="predicted"/>
<protein>
    <submittedName>
        <fullName evidence="1">Uncharacterized protein</fullName>
    </submittedName>
</protein>
<evidence type="ECO:0000313" key="2">
    <source>
        <dbReference type="Proteomes" id="UP000798662"/>
    </source>
</evidence>
<accession>A0ACC3BMM2</accession>
<gene>
    <name evidence="1" type="ORF">I4F81_001760</name>
</gene>
<reference evidence="1" key="1">
    <citation type="submission" date="2019-11" db="EMBL/GenBank/DDBJ databases">
        <title>Nori genome reveals adaptations in red seaweeds to the harsh intertidal environment.</title>
        <authorList>
            <person name="Wang D."/>
            <person name="Mao Y."/>
        </authorList>
    </citation>
    <scope>NUCLEOTIDE SEQUENCE</scope>
    <source>
        <tissue evidence="1">Gametophyte</tissue>
    </source>
</reference>
<keyword evidence="2" id="KW-1185">Reference proteome</keyword>